<feature type="domain" description="Chitin-binding type-2" evidence="2">
    <location>
        <begin position="67"/>
        <end position="120"/>
    </location>
</feature>
<accession>A0A7J7JDV1</accession>
<reference evidence="3" key="1">
    <citation type="submission" date="2020-06" db="EMBL/GenBank/DDBJ databases">
        <title>Draft genome of Bugula neritina, a colonial animal packing powerful symbionts and potential medicines.</title>
        <authorList>
            <person name="Rayko M."/>
        </authorList>
    </citation>
    <scope>NUCLEOTIDE SEQUENCE [LARGE SCALE GENOMIC DNA]</scope>
    <source>
        <strain evidence="3">Kwan_BN1</strain>
    </source>
</reference>
<gene>
    <name evidence="3" type="ORF">EB796_017227</name>
</gene>
<sequence>MVLVLWIIQTTLRVISLWYANSSLFNNKSSQLKMNALNLIFSFLIIGAILVSSPSAGSPIVDQQASCSQNGNTYKQLPGTGCRKFTQGTVLHPPQVHSCPYGTMFDVKTCVCNWPRNTVCHV</sequence>
<evidence type="ECO:0000256" key="1">
    <source>
        <dbReference type="SAM" id="Phobius"/>
    </source>
</evidence>
<dbReference type="GO" id="GO:0008061">
    <property type="term" value="F:chitin binding"/>
    <property type="evidence" value="ECO:0007669"/>
    <property type="project" value="InterPro"/>
</dbReference>
<dbReference type="EMBL" id="VXIV02002574">
    <property type="protein sequence ID" value="KAF6024469.1"/>
    <property type="molecule type" value="Genomic_DNA"/>
</dbReference>
<dbReference type="OrthoDB" id="76388at2759"/>
<evidence type="ECO:0000313" key="4">
    <source>
        <dbReference type="Proteomes" id="UP000593567"/>
    </source>
</evidence>
<comment type="caution">
    <text evidence="3">The sequence shown here is derived from an EMBL/GenBank/DDBJ whole genome shotgun (WGS) entry which is preliminary data.</text>
</comment>
<keyword evidence="1" id="KW-0812">Transmembrane</keyword>
<dbReference type="SUPFAM" id="SSF57625">
    <property type="entry name" value="Invertebrate chitin-binding proteins"/>
    <property type="match status" value="1"/>
</dbReference>
<dbReference type="InterPro" id="IPR036508">
    <property type="entry name" value="Chitin-bd_dom_sf"/>
</dbReference>
<keyword evidence="4" id="KW-1185">Reference proteome</keyword>
<name>A0A7J7JDV1_BUGNE</name>
<dbReference type="GO" id="GO:0005576">
    <property type="term" value="C:extracellular region"/>
    <property type="evidence" value="ECO:0007669"/>
    <property type="project" value="InterPro"/>
</dbReference>
<dbReference type="AlphaFoldDB" id="A0A7J7JDV1"/>
<feature type="transmembrane region" description="Helical" evidence="1">
    <location>
        <begin position="37"/>
        <end position="57"/>
    </location>
</feature>
<feature type="transmembrane region" description="Helical" evidence="1">
    <location>
        <begin position="6"/>
        <end position="25"/>
    </location>
</feature>
<proteinExistence type="predicted"/>
<protein>
    <recommendedName>
        <fullName evidence="2">Chitin-binding type-2 domain-containing protein</fullName>
    </recommendedName>
</protein>
<keyword evidence="1" id="KW-1133">Transmembrane helix</keyword>
<dbReference type="Pfam" id="PF01607">
    <property type="entry name" value="CBM_14"/>
    <property type="match status" value="1"/>
</dbReference>
<organism evidence="3 4">
    <name type="scientific">Bugula neritina</name>
    <name type="common">Brown bryozoan</name>
    <name type="synonym">Sertularia neritina</name>
    <dbReference type="NCBI Taxonomy" id="10212"/>
    <lineage>
        <taxon>Eukaryota</taxon>
        <taxon>Metazoa</taxon>
        <taxon>Spiralia</taxon>
        <taxon>Lophotrochozoa</taxon>
        <taxon>Bryozoa</taxon>
        <taxon>Gymnolaemata</taxon>
        <taxon>Cheilostomatida</taxon>
        <taxon>Flustrina</taxon>
        <taxon>Buguloidea</taxon>
        <taxon>Bugulidae</taxon>
        <taxon>Bugula</taxon>
    </lineage>
</organism>
<evidence type="ECO:0000313" key="3">
    <source>
        <dbReference type="EMBL" id="KAF6024469.1"/>
    </source>
</evidence>
<dbReference type="Proteomes" id="UP000593567">
    <property type="component" value="Unassembled WGS sequence"/>
</dbReference>
<dbReference type="InterPro" id="IPR002557">
    <property type="entry name" value="Chitin-bd_dom"/>
</dbReference>
<dbReference type="Gene3D" id="2.170.140.10">
    <property type="entry name" value="Chitin binding domain"/>
    <property type="match status" value="1"/>
</dbReference>
<keyword evidence="1" id="KW-0472">Membrane</keyword>
<evidence type="ECO:0000259" key="2">
    <source>
        <dbReference type="Pfam" id="PF01607"/>
    </source>
</evidence>